<gene>
    <name evidence="1" type="ORF">Triagg1_10883</name>
</gene>
<name>A0AAE1LW11_9HYPO</name>
<protein>
    <submittedName>
        <fullName evidence="1">Uncharacterized protein</fullName>
    </submittedName>
</protein>
<dbReference type="Proteomes" id="UP001273209">
    <property type="component" value="Unassembled WGS sequence"/>
</dbReference>
<dbReference type="GeneID" id="87914908"/>
<sequence length="139" mass="14861">MEPQILQQGDVAATQQLDLFDPNLLADITPPNLLLDGTEVGLPSCRRGQLTSHGNRRRGLQPMGIQNPIPFANEARPSVGRASLFANARDHRGVPRPIALPGQLGAHRRQTTTHAHDLHPLGGRTVNGEMVAPGPGIQG</sequence>
<reference evidence="1" key="1">
    <citation type="submission" date="2023-11" db="EMBL/GenBank/DDBJ databases">
        <title>The genome sequences of three competitors of mushroom-forming fungi.</title>
        <authorList>
            <person name="Beijen E."/>
            <person name="Ohm R.A."/>
        </authorList>
    </citation>
    <scope>NUCLEOTIDE SEQUENCE</scope>
    <source>
        <strain evidence="1">CBS 100526</strain>
    </source>
</reference>
<organism evidence="1 2">
    <name type="scientific">Trichoderma aggressivum f. europaeum</name>
    <dbReference type="NCBI Taxonomy" id="173218"/>
    <lineage>
        <taxon>Eukaryota</taxon>
        <taxon>Fungi</taxon>
        <taxon>Dikarya</taxon>
        <taxon>Ascomycota</taxon>
        <taxon>Pezizomycotina</taxon>
        <taxon>Sordariomycetes</taxon>
        <taxon>Hypocreomycetidae</taxon>
        <taxon>Hypocreales</taxon>
        <taxon>Hypocreaceae</taxon>
        <taxon>Trichoderma</taxon>
    </lineage>
</organism>
<evidence type="ECO:0000313" key="2">
    <source>
        <dbReference type="Proteomes" id="UP001273209"/>
    </source>
</evidence>
<comment type="caution">
    <text evidence="1">The sequence shown here is derived from an EMBL/GenBank/DDBJ whole genome shotgun (WGS) entry which is preliminary data.</text>
</comment>
<dbReference type="EMBL" id="JAWRVG010000091">
    <property type="protein sequence ID" value="KAK4060185.1"/>
    <property type="molecule type" value="Genomic_DNA"/>
</dbReference>
<accession>A0AAE1LW11</accession>
<keyword evidence="2" id="KW-1185">Reference proteome</keyword>
<dbReference type="RefSeq" id="XP_062750170.1">
    <property type="nucleotide sequence ID" value="XM_062895003.1"/>
</dbReference>
<dbReference type="AlphaFoldDB" id="A0AAE1LW11"/>
<proteinExistence type="predicted"/>
<evidence type="ECO:0000313" key="1">
    <source>
        <dbReference type="EMBL" id="KAK4060185.1"/>
    </source>
</evidence>